<reference evidence="1" key="1">
    <citation type="journal article" date="2018" name="Nat. Commun.">
        <title>Structural conservation in a membrane-enveloped filamentous virus infecting a hyperthermophilic acidophile.</title>
        <authorList>
            <person name="Liu Y."/>
            <person name="Osinski T."/>
            <person name="Wang F."/>
            <person name="Krupovic M."/>
            <person name="Schouten S."/>
            <person name="Kasson P."/>
            <person name="Prangishvili D."/>
            <person name="Egelman E.H."/>
        </authorList>
    </citation>
    <scope>NUCLEOTIDE SEQUENCE [LARGE SCALE GENOMIC DNA]</scope>
    <source>
        <strain evidence="1">S48</strain>
    </source>
</reference>
<dbReference type="EMBL" id="MH447526">
    <property type="protein sequence ID" value="AXQ00136.1"/>
    <property type="molecule type" value="Genomic_DNA"/>
</dbReference>
<sequence>MGRKTEPARIVNYINKSLPKRVKVIDFFDNIRTRLEEIITFNLDHGANPITFYSIQQIFAYYREVAIASLSRQVPTPEAEKIVDDIVQRELNELFNKYYK</sequence>
<accession>A0A346LU93</accession>
<protein>
    <submittedName>
        <fullName evidence="1">Uncharacterized protein</fullName>
    </submittedName>
</protein>
<organismHost>
    <name type="scientific">Saccharolobus shibatae</name>
    <dbReference type="NCBI Taxonomy" id="2286"/>
</organismHost>
<evidence type="ECO:0000313" key="2">
    <source>
        <dbReference type="Proteomes" id="UP000263690"/>
    </source>
</evidence>
<gene>
    <name evidence="1" type="ORF">SFV1gp54</name>
</gene>
<evidence type="ECO:0000313" key="1">
    <source>
        <dbReference type="EMBL" id="AXQ00136.1"/>
    </source>
</evidence>
<name>A0A346LU93_SUFV1</name>
<proteinExistence type="predicted"/>
<keyword evidence="2" id="KW-1185">Reference proteome</keyword>
<organism evidence="1">
    <name type="scientific">Sulfolobus filamentous virus 1</name>
    <name type="common">SFV1</name>
    <name type="synonym">Sulfolobus virus SFV-1</name>
    <dbReference type="NCBI Taxonomy" id="2304198"/>
    <lineage>
        <taxon>Viruses</taxon>
        <taxon>Adnaviria</taxon>
        <taxon>Zilligvirae</taxon>
        <taxon>Taleaviricota</taxon>
        <taxon>Tokiviricetes</taxon>
        <taxon>Ligamenvirales</taxon>
        <taxon>Lipothrixviridae</taxon>
        <taxon>Alphalipothrixvirus</taxon>
        <taxon>Alphalipothrixvirus beppuense</taxon>
    </lineage>
</organism>
<dbReference type="Proteomes" id="UP000263690">
    <property type="component" value="Segment"/>
</dbReference>